<reference evidence="2" key="1">
    <citation type="journal article" date="2011" name="MBio">
        <title>Novel metabolic attributes of the genus Cyanothece, comprising a group of unicellular nitrogen-fixing Cyanobacteria.</title>
        <authorList>
            <person name="Bandyopadhyay A."/>
            <person name="Elvitigala T."/>
            <person name="Welsh E."/>
            <person name="Stockel J."/>
            <person name="Liberton M."/>
            <person name="Min H."/>
            <person name="Sherman L.A."/>
            <person name="Pakrasi H.B."/>
        </authorList>
    </citation>
    <scope>NUCLEOTIDE SEQUENCE [LARGE SCALE GENOMIC DNA]</scope>
    <source>
        <strain evidence="2">PCC 7424</strain>
    </source>
</reference>
<dbReference type="Proteomes" id="UP000002384">
    <property type="component" value="Chromosome"/>
</dbReference>
<evidence type="ECO:0000313" key="2">
    <source>
        <dbReference type="Proteomes" id="UP000002384"/>
    </source>
</evidence>
<organism evidence="1 2">
    <name type="scientific">Gloeothece citriformis (strain PCC 7424)</name>
    <name type="common">Cyanothece sp. (strain PCC 7424)</name>
    <dbReference type="NCBI Taxonomy" id="65393"/>
    <lineage>
        <taxon>Bacteria</taxon>
        <taxon>Bacillati</taxon>
        <taxon>Cyanobacteriota</taxon>
        <taxon>Cyanophyceae</taxon>
        <taxon>Oscillatoriophycideae</taxon>
        <taxon>Chroococcales</taxon>
        <taxon>Aphanothecaceae</taxon>
        <taxon>Gloeothece</taxon>
        <taxon>Gloeothece citriformis</taxon>
    </lineage>
</organism>
<dbReference type="OrthoDB" id="573720at2"/>
<evidence type="ECO:0000313" key="1">
    <source>
        <dbReference type="EMBL" id="ACK69873.1"/>
    </source>
</evidence>
<dbReference type="EMBL" id="CP001291">
    <property type="protein sequence ID" value="ACK69873.1"/>
    <property type="molecule type" value="Genomic_DNA"/>
</dbReference>
<accession>B7K8B3</accession>
<gene>
    <name evidence="1" type="ordered locus">PCC7424_1429</name>
</gene>
<dbReference type="RefSeq" id="WP_012598819.1">
    <property type="nucleotide sequence ID" value="NC_011729.1"/>
</dbReference>
<dbReference type="KEGG" id="cyc:PCC7424_1429"/>
<dbReference type="eggNOG" id="ENOG502ZKYI">
    <property type="taxonomic scope" value="Bacteria"/>
</dbReference>
<sequence length="59" mass="7332">MTWKMKHLCCAIWQYLNQPIERGDSRSVWKISRFWYLYKIQFLETCLIKDINSESHYTQ</sequence>
<dbReference type="HOGENOM" id="CLU_197650_0_0_3"/>
<keyword evidence="2" id="KW-1185">Reference proteome</keyword>
<dbReference type="STRING" id="65393.PCC7424_1429"/>
<dbReference type="AlphaFoldDB" id="B7K8B3"/>
<protein>
    <submittedName>
        <fullName evidence="1">Uncharacterized protein</fullName>
    </submittedName>
</protein>
<proteinExistence type="predicted"/>
<name>B7K8B3_GLOC7</name>